<proteinExistence type="predicted"/>
<keyword evidence="3" id="KW-1185">Reference proteome</keyword>
<name>A0A9P0LCF9_ACAOB</name>
<feature type="non-terminal residue" evidence="2">
    <location>
        <position position="1"/>
    </location>
</feature>
<dbReference type="Proteomes" id="UP001152888">
    <property type="component" value="Unassembled WGS sequence"/>
</dbReference>
<feature type="region of interest" description="Disordered" evidence="1">
    <location>
        <begin position="60"/>
        <end position="105"/>
    </location>
</feature>
<sequence length="149" mass="16348">SDVDPGYVPNGSSEDYSSSDSKKETFYKPPNKIARLYESSSEHDQNDAGPSCSFHTAVQDQMANVPSQVLGSELETSGNHPEEDKDSESVGNPEIIETHDGPSLRDLSQSVWRPVQGNNIVFPETVSSGMNVEWQVALEGEKPVPYFFP</sequence>
<reference evidence="2" key="1">
    <citation type="submission" date="2022-03" db="EMBL/GenBank/DDBJ databases">
        <authorList>
            <person name="Sayadi A."/>
        </authorList>
    </citation>
    <scope>NUCLEOTIDE SEQUENCE</scope>
</reference>
<accession>A0A9P0LCF9</accession>
<evidence type="ECO:0000256" key="1">
    <source>
        <dbReference type="SAM" id="MobiDB-lite"/>
    </source>
</evidence>
<organism evidence="2 3">
    <name type="scientific">Acanthoscelides obtectus</name>
    <name type="common">Bean weevil</name>
    <name type="synonym">Bruchus obtectus</name>
    <dbReference type="NCBI Taxonomy" id="200917"/>
    <lineage>
        <taxon>Eukaryota</taxon>
        <taxon>Metazoa</taxon>
        <taxon>Ecdysozoa</taxon>
        <taxon>Arthropoda</taxon>
        <taxon>Hexapoda</taxon>
        <taxon>Insecta</taxon>
        <taxon>Pterygota</taxon>
        <taxon>Neoptera</taxon>
        <taxon>Endopterygota</taxon>
        <taxon>Coleoptera</taxon>
        <taxon>Polyphaga</taxon>
        <taxon>Cucujiformia</taxon>
        <taxon>Chrysomeloidea</taxon>
        <taxon>Chrysomelidae</taxon>
        <taxon>Bruchinae</taxon>
        <taxon>Bruchini</taxon>
        <taxon>Acanthoscelides</taxon>
    </lineage>
</organism>
<feature type="compositionally biased region" description="Polar residues" evidence="1">
    <location>
        <begin position="60"/>
        <end position="79"/>
    </location>
</feature>
<protein>
    <submittedName>
        <fullName evidence="2">Uncharacterized protein</fullName>
    </submittedName>
</protein>
<gene>
    <name evidence="2" type="ORF">ACAOBT_LOCUS19685</name>
</gene>
<comment type="caution">
    <text evidence="2">The sequence shown here is derived from an EMBL/GenBank/DDBJ whole genome shotgun (WGS) entry which is preliminary data.</text>
</comment>
<evidence type="ECO:0000313" key="3">
    <source>
        <dbReference type="Proteomes" id="UP001152888"/>
    </source>
</evidence>
<dbReference type="AlphaFoldDB" id="A0A9P0LCF9"/>
<feature type="region of interest" description="Disordered" evidence="1">
    <location>
        <begin position="1"/>
        <end position="31"/>
    </location>
</feature>
<dbReference type="EMBL" id="CAKOFQ010007089">
    <property type="protein sequence ID" value="CAH1990476.1"/>
    <property type="molecule type" value="Genomic_DNA"/>
</dbReference>
<evidence type="ECO:0000313" key="2">
    <source>
        <dbReference type="EMBL" id="CAH1990476.1"/>
    </source>
</evidence>